<sequence>MNNKKVLYIGTPIFNYHEKIVSEFEKQGYFVDYYNDRPSESSFVKGLIKIKKSLMSSLIQRYFDKIMSETKEEKYDLVFIINCKVFTPVMIKQLRESQKSARFVLYMWDSLTLYPNSKKLIPIFDKSYSFDLDDCDSIDNLYFMPLFYCKEYEEVGKENAQERKYDIVSVCTAHPNRYKRMNELFPKLESKGIRVFSYMFLNKLQFVYNKMFVPEFKGAKSGEFKFIPLSEQENIDVLKKSNTVFDMQHNRQSGLTMRTIETLGAKRKMITTNTNIRKYDFYNENNIFVMDKYSLEEIEQFIKHKYEPISEDIYTKYSLHSWIATIINEEDNNYFR</sequence>
<evidence type="ECO:0000313" key="1">
    <source>
        <dbReference type="EMBL" id="MEF2114315.1"/>
    </source>
</evidence>
<comment type="caution">
    <text evidence="1">The sequence shown here is derived from an EMBL/GenBank/DDBJ whole genome shotgun (WGS) entry which is preliminary data.</text>
</comment>
<evidence type="ECO:0008006" key="3">
    <source>
        <dbReference type="Google" id="ProtNLM"/>
    </source>
</evidence>
<keyword evidence="2" id="KW-1185">Reference proteome</keyword>
<accession>A0ABU7USC5</accession>
<evidence type="ECO:0000313" key="2">
    <source>
        <dbReference type="Proteomes" id="UP001498469"/>
    </source>
</evidence>
<name>A0ABU7USC5_9CLOT</name>
<dbReference type="Proteomes" id="UP001498469">
    <property type="component" value="Unassembled WGS sequence"/>
</dbReference>
<dbReference type="EMBL" id="JAZHFS010000021">
    <property type="protein sequence ID" value="MEF2114315.1"/>
    <property type="molecule type" value="Genomic_DNA"/>
</dbReference>
<gene>
    <name evidence="1" type="ORF">SJI18_18625</name>
</gene>
<reference evidence="1 2" key="1">
    <citation type="submission" date="2023-11" db="EMBL/GenBank/DDBJ databases">
        <title>Draft genome sequence of a psychrophilic Clostridium strain from permafrost water brine.</title>
        <authorList>
            <person name="Shcherbakova V.A."/>
            <person name="Trubitsyn V.E."/>
            <person name="Zakharyuk A.G."/>
        </authorList>
    </citation>
    <scope>NUCLEOTIDE SEQUENCE [LARGE SCALE GENOMIC DNA]</scope>
    <source>
        <strain evidence="1 2">14F</strain>
    </source>
</reference>
<organism evidence="1 2">
    <name type="scientific">Clostridium frigoriphilum</name>
    <dbReference type="NCBI Taxonomy" id="443253"/>
    <lineage>
        <taxon>Bacteria</taxon>
        <taxon>Bacillati</taxon>
        <taxon>Bacillota</taxon>
        <taxon>Clostridia</taxon>
        <taxon>Eubacteriales</taxon>
        <taxon>Clostridiaceae</taxon>
        <taxon>Clostridium</taxon>
    </lineage>
</organism>
<protein>
    <recommendedName>
        <fullName evidence="3">Spore maturation protein CgeB</fullName>
    </recommendedName>
</protein>
<proteinExistence type="predicted"/>
<dbReference type="RefSeq" id="WP_216253796.1">
    <property type="nucleotide sequence ID" value="NZ_JAZHFS010000021.1"/>
</dbReference>